<evidence type="ECO:0000313" key="14">
    <source>
        <dbReference type="Proteomes" id="UP000596427"/>
    </source>
</evidence>
<dbReference type="GO" id="GO:0000155">
    <property type="term" value="F:phosphorelay sensor kinase activity"/>
    <property type="evidence" value="ECO:0007669"/>
    <property type="project" value="InterPro"/>
</dbReference>
<keyword evidence="3 9" id="KW-0597">Phosphoprotein</keyword>
<dbReference type="InterPro" id="IPR036890">
    <property type="entry name" value="HATPase_C_sf"/>
</dbReference>
<dbReference type="GO" id="GO:0006355">
    <property type="term" value="P:regulation of DNA-templated transcription"/>
    <property type="evidence" value="ECO:0007669"/>
    <property type="project" value="InterPro"/>
</dbReference>
<evidence type="ECO:0000259" key="10">
    <source>
        <dbReference type="PROSITE" id="PS50109"/>
    </source>
</evidence>
<keyword evidence="5" id="KW-0547">Nucleotide-binding</keyword>
<dbReference type="SUPFAM" id="SSF55785">
    <property type="entry name" value="PYP-like sensor domain (PAS domain)"/>
    <property type="match status" value="2"/>
</dbReference>
<keyword evidence="6" id="KW-0418">Kinase</keyword>
<evidence type="ECO:0000256" key="1">
    <source>
        <dbReference type="ARBA" id="ARBA00000085"/>
    </source>
</evidence>
<feature type="domain" description="PAS" evidence="12">
    <location>
        <begin position="25"/>
        <end position="95"/>
    </location>
</feature>
<dbReference type="PROSITE" id="PS50109">
    <property type="entry name" value="HIS_KIN"/>
    <property type="match status" value="1"/>
</dbReference>
<evidence type="ECO:0000256" key="7">
    <source>
        <dbReference type="ARBA" id="ARBA00022840"/>
    </source>
</evidence>
<dbReference type="Pfam" id="PF08448">
    <property type="entry name" value="PAS_4"/>
    <property type="match status" value="1"/>
</dbReference>
<dbReference type="RefSeq" id="WP_203192431.1">
    <property type="nucleotide sequence ID" value="NZ_CP063362.1"/>
</dbReference>
<dbReference type="CDD" id="cd00082">
    <property type="entry name" value="HisKA"/>
    <property type="match status" value="1"/>
</dbReference>
<dbReference type="InterPro" id="IPR005467">
    <property type="entry name" value="His_kinase_dom"/>
</dbReference>
<dbReference type="EC" id="2.7.13.3" evidence="2"/>
<dbReference type="SUPFAM" id="SSF52172">
    <property type="entry name" value="CheY-like"/>
    <property type="match status" value="1"/>
</dbReference>
<dbReference type="CDD" id="cd00156">
    <property type="entry name" value="REC"/>
    <property type="match status" value="1"/>
</dbReference>
<dbReference type="InterPro" id="IPR013767">
    <property type="entry name" value="PAS_fold"/>
</dbReference>
<dbReference type="NCBIfam" id="TIGR00229">
    <property type="entry name" value="sensory_box"/>
    <property type="match status" value="2"/>
</dbReference>
<dbReference type="Gene3D" id="3.30.565.10">
    <property type="entry name" value="Histidine kinase-like ATPase, C-terminal domain"/>
    <property type="match status" value="1"/>
</dbReference>
<dbReference type="Gene3D" id="3.30.450.20">
    <property type="entry name" value="PAS domain"/>
    <property type="match status" value="2"/>
</dbReference>
<evidence type="ECO:0000256" key="5">
    <source>
        <dbReference type="ARBA" id="ARBA00022741"/>
    </source>
</evidence>
<keyword evidence="8" id="KW-0902">Two-component regulatory system</keyword>
<dbReference type="PROSITE" id="PS50112">
    <property type="entry name" value="PAS"/>
    <property type="match status" value="2"/>
</dbReference>
<sequence>MASTTWGDAAAAAAANVEGLVQPADLHLFTALFQSIPGRAVLVDTDGTCRFANDEFVDFVRRPREAVIGRHVQEFLAPETLTTYEPLMARVFAGEPVRRQGWVDYGALGRRFLDEVITPYRADPQGPVVGCFGVARDLTDLKHQEIEIARRIEQQIEADAYHATIVGNAIDGIVVVDEAGLVVDFNPAAEQIFGYRRDETVGRPIADLIIPPDFRAAHAEGMRHYLASGDSRVVGRRLELPALLSDGRQITIELAITDVTRGERRLFAAHMRDLSAAKSAEEEIKRQRNALHQKEKLAALGSLLAGVAHELNNPLSVVTGQTMLLREQVIREANGLPGFEKVLQRCDRIEAAAHRCARIVRSFLDMARQREAERRATNLADVVKEAVDLLGYNMRASGVKVSVAIAPGLPLLMLDAGQIHQVLLNLLVNAQQALEEQSGERRITISVAADATRRVISIQVADNGPGIPEGIRSRIFDPFFTTKPQGAGTGIGLAVSRGLIEAHGGTLELTEAPGGGGCFTVRLPLDVALPEAATATPATAAAIAAGSLGSVLIVDDEPDIAALLAEIADDAGYRPEVVNSGREAQRRISGAHQGTAPTPFVAILCDIRMPDGDGPSLHNWLLAHHPELTTRIGFISGDTLGPSAGRFLARSGCPLIEKPFTPEDVRAFLRDLSGSKAAAGAGNT</sequence>
<dbReference type="PANTHER" id="PTHR43065:SF10">
    <property type="entry name" value="PEROXIDE STRESS-ACTIVATED HISTIDINE KINASE MAK3"/>
    <property type="match status" value="1"/>
</dbReference>
<evidence type="ECO:0000256" key="8">
    <source>
        <dbReference type="ARBA" id="ARBA00023012"/>
    </source>
</evidence>
<evidence type="ECO:0000259" key="11">
    <source>
        <dbReference type="PROSITE" id="PS50110"/>
    </source>
</evidence>
<keyword evidence="4" id="KW-0808">Transferase</keyword>
<evidence type="ECO:0000259" key="12">
    <source>
        <dbReference type="PROSITE" id="PS50112"/>
    </source>
</evidence>
<evidence type="ECO:0000256" key="2">
    <source>
        <dbReference type="ARBA" id="ARBA00012438"/>
    </source>
</evidence>
<dbReference type="Gene3D" id="3.40.50.2300">
    <property type="match status" value="1"/>
</dbReference>
<evidence type="ECO:0000256" key="9">
    <source>
        <dbReference type="PROSITE-ProRule" id="PRU00169"/>
    </source>
</evidence>
<dbReference type="InterPro" id="IPR003661">
    <property type="entry name" value="HisK_dim/P_dom"/>
</dbReference>
<feature type="domain" description="Histidine kinase" evidence="10">
    <location>
        <begin position="306"/>
        <end position="527"/>
    </location>
</feature>
<dbReference type="AlphaFoldDB" id="A0A974PL24"/>
<dbReference type="InterPro" id="IPR036097">
    <property type="entry name" value="HisK_dim/P_sf"/>
</dbReference>
<dbReference type="SMART" id="SM00387">
    <property type="entry name" value="HATPase_c"/>
    <property type="match status" value="1"/>
</dbReference>
<dbReference type="InterPro" id="IPR003594">
    <property type="entry name" value="HATPase_dom"/>
</dbReference>
<dbReference type="Proteomes" id="UP000596427">
    <property type="component" value="Chromosome"/>
</dbReference>
<dbReference type="SUPFAM" id="SSF55874">
    <property type="entry name" value="ATPase domain of HSP90 chaperone/DNA topoisomerase II/histidine kinase"/>
    <property type="match status" value="1"/>
</dbReference>
<dbReference type="SMART" id="SM00448">
    <property type="entry name" value="REC"/>
    <property type="match status" value="1"/>
</dbReference>
<dbReference type="SMART" id="SM00388">
    <property type="entry name" value="HisKA"/>
    <property type="match status" value="1"/>
</dbReference>
<dbReference type="GO" id="GO:0005524">
    <property type="term" value="F:ATP binding"/>
    <property type="evidence" value="ECO:0007669"/>
    <property type="project" value="UniProtKB-KW"/>
</dbReference>
<dbReference type="Gene3D" id="1.10.287.130">
    <property type="match status" value="1"/>
</dbReference>
<dbReference type="EMBL" id="CP063362">
    <property type="protein sequence ID" value="QRG05565.1"/>
    <property type="molecule type" value="Genomic_DNA"/>
</dbReference>
<dbReference type="SMART" id="SM00091">
    <property type="entry name" value="PAS"/>
    <property type="match status" value="2"/>
</dbReference>
<dbReference type="InterPro" id="IPR004358">
    <property type="entry name" value="Sig_transdc_His_kin-like_C"/>
</dbReference>
<proteinExistence type="predicted"/>
<dbReference type="InterPro" id="IPR035965">
    <property type="entry name" value="PAS-like_dom_sf"/>
</dbReference>
<accession>A0A974PL24</accession>
<name>A0A974PL24_9HYPH</name>
<keyword evidence="14" id="KW-1185">Reference proteome</keyword>
<reference evidence="13 14" key="1">
    <citation type="submission" date="2020-10" db="EMBL/GenBank/DDBJ databases">
        <title>Degradation of 1,4-Dioxane by Xanthobacter sp. YN2, via a Novel Group-2 Soluble Di-Iron Monooxygenase.</title>
        <authorList>
            <person name="Ma F."/>
            <person name="Wang Y."/>
            <person name="Yang J."/>
            <person name="Guo H."/>
            <person name="Su D."/>
            <person name="Yu L."/>
        </authorList>
    </citation>
    <scope>NUCLEOTIDE SEQUENCE [LARGE SCALE GENOMIC DNA]</scope>
    <source>
        <strain evidence="13 14">YN2</strain>
    </source>
</reference>
<feature type="domain" description="PAS" evidence="12">
    <location>
        <begin position="158"/>
        <end position="229"/>
    </location>
</feature>
<keyword evidence="7" id="KW-0067">ATP-binding</keyword>
<dbReference type="PRINTS" id="PR00344">
    <property type="entry name" value="BCTRLSENSOR"/>
</dbReference>
<dbReference type="Pfam" id="PF00072">
    <property type="entry name" value="Response_reg"/>
    <property type="match status" value="1"/>
</dbReference>
<evidence type="ECO:0000256" key="3">
    <source>
        <dbReference type="ARBA" id="ARBA00022553"/>
    </source>
</evidence>
<feature type="modified residue" description="4-aspartylphosphate" evidence="9">
    <location>
        <position position="606"/>
    </location>
</feature>
<dbReference type="PANTHER" id="PTHR43065">
    <property type="entry name" value="SENSOR HISTIDINE KINASE"/>
    <property type="match status" value="1"/>
</dbReference>
<evidence type="ECO:0000256" key="6">
    <source>
        <dbReference type="ARBA" id="ARBA00022777"/>
    </source>
</evidence>
<protein>
    <recommendedName>
        <fullName evidence="2">histidine kinase</fullName>
        <ecNumber evidence="2">2.7.13.3</ecNumber>
    </recommendedName>
</protein>
<dbReference type="Pfam" id="PF02518">
    <property type="entry name" value="HATPase_c"/>
    <property type="match status" value="1"/>
</dbReference>
<evidence type="ECO:0000313" key="13">
    <source>
        <dbReference type="EMBL" id="QRG05565.1"/>
    </source>
</evidence>
<dbReference type="Pfam" id="PF00989">
    <property type="entry name" value="PAS"/>
    <property type="match status" value="1"/>
</dbReference>
<dbReference type="PROSITE" id="PS50110">
    <property type="entry name" value="RESPONSE_REGULATORY"/>
    <property type="match status" value="1"/>
</dbReference>
<organism evidence="13 14">
    <name type="scientific">Xanthobacter dioxanivorans</name>
    <dbReference type="NCBI Taxonomy" id="2528964"/>
    <lineage>
        <taxon>Bacteria</taxon>
        <taxon>Pseudomonadati</taxon>
        <taxon>Pseudomonadota</taxon>
        <taxon>Alphaproteobacteria</taxon>
        <taxon>Hyphomicrobiales</taxon>
        <taxon>Xanthobacteraceae</taxon>
        <taxon>Xanthobacter</taxon>
    </lineage>
</organism>
<dbReference type="InterPro" id="IPR001789">
    <property type="entry name" value="Sig_transdc_resp-reg_receiver"/>
</dbReference>
<dbReference type="KEGG" id="xdi:EZH22_21230"/>
<evidence type="ECO:0000256" key="4">
    <source>
        <dbReference type="ARBA" id="ARBA00022679"/>
    </source>
</evidence>
<dbReference type="InterPro" id="IPR000014">
    <property type="entry name" value="PAS"/>
</dbReference>
<dbReference type="Pfam" id="PF00512">
    <property type="entry name" value="HisKA"/>
    <property type="match status" value="1"/>
</dbReference>
<feature type="domain" description="Response regulatory" evidence="11">
    <location>
        <begin position="550"/>
        <end position="673"/>
    </location>
</feature>
<gene>
    <name evidence="13" type="ORF">EZH22_21230</name>
</gene>
<dbReference type="InterPro" id="IPR011006">
    <property type="entry name" value="CheY-like_superfamily"/>
</dbReference>
<comment type="catalytic activity">
    <reaction evidence="1">
        <text>ATP + protein L-histidine = ADP + protein N-phospho-L-histidine.</text>
        <dbReference type="EC" id="2.7.13.3"/>
    </reaction>
</comment>
<dbReference type="SUPFAM" id="SSF47384">
    <property type="entry name" value="Homodimeric domain of signal transducing histidine kinase"/>
    <property type="match status" value="1"/>
</dbReference>
<dbReference type="InterPro" id="IPR013656">
    <property type="entry name" value="PAS_4"/>
</dbReference>
<dbReference type="CDD" id="cd00130">
    <property type="entry name" value="PAS"/>
    <property type="match status" value="2"/>
</dbReference>